<gene>
    <name evidence="9" type="ORF">DAT561_1176</name>
</gene>
<evidence type="ECO:0000256" key="5">
    <source>
        <dbReference type="ARBA" id="ARBA00022692"/>
    </source>
</evidence>
<dbReference type="EMBL" id="AP018492">
    <property type="protein sequence ID" value="BBC61283.1"/>
    <property type="molecule type" value="Genomic_DNA"/>
</dbReference>
<accession>A0A2Z5Y3I0</accession>
<keyword evidence="4" id="KW-1003">Cell membrane</keyword>
<proteinExistence type="inferred from homology"/>
<keyword evidence="5 8" id="KW-0812">Transmembrane</keyword>
<sequence>MQKNFIEIKRYIQPLLDIILSLLFGLLLIFMLRFLIDIACYVLKPMTISNFTMIMQKVTSFFMLFEFMLMILRYIQEGHHIPIRYLIYICITAILRQLMIIHGEAVQTLLLALAILLLVIVLYILNLTRHKFSSKIEINNKENERFR</sequence>
<feature type="transmembrane region" description="Helical" evidence="8">
    <location>
        <begin position="48"/>
        <end position="69"/>
    </location>
</feature>
<evidence type="ECO:0000256" key="1">
    <source>
        <dbReference type="ARBA" id="ARBA00004429"/>
    </source>
</evidence>
<dbReference type="InterPro" id="IPR020948">
    <property type="entry name" value="P_starv_induced_PsiE-like"/>
</dbReference>
<evidence type="ECO:0000313" key="9">
    <source>
        <dbReference type="EMBL" id="BBC61283.1"/>
    </source>
</evidence>
<evidence type="ECO:0000256" key="3">
    <source>
        <dbReference type="ARBA" id="ARBA00021903"/>
    </source>
</evidence>
<feature type="transmembrane region" description="Helical" evidence="8">
    <location>
        <begin position="12"/>
        <end position="36"/>
    </location>
</feature>
<dbReference type="GO" id="GO:0005886">
    <property type="term" value="C:plasma membrane"/>
    <property type="evidence" value="ECO:0007669"/>
    <property type="project" value="UniProtKB-SubCell"/>
</dbReference>
<evidence type="ECO:0000256" key="7">
    <source>
        <dbReference type="ARBA" id="ARBA00023136"/>
    </source>
</evidence>
<dbReference type="OMA" id="HEWHQKV"/>
<evidence type="ECO:0000256" key="6">
    <source>
        <dbReference type="ARBA" id="ARBA00022989"/>
    </source>
</evidence>
<evidence type="ECO:0000256" key="4">
    <source>
        <dbReference type="ARBA" id="ARBA00022475"/>
    </source>
</evidence>
<dbReference type="RefSeq" id="WP_013773655.1">
    <property type="nucleotide sequence ID" value="NZ_AP018492.1"/>
</dbReference>
<dbReference type="PANTHER" id="PTHR37819:SF1">
    <property type="entry name" value="PROTEIN PSIE"/>
    <property type="match status" value="1"/>
</dbReference>
<dbReference type="InterPro" id="IPR009315">
    <property type="entry name" value="P_starv_induced_PsiE"/>
</dbReference>
<evidence type="ECO:0000256" key="8">
    <source>
        <dbReference type="SAM" id="Phobius"/>
    </source>
</evidence>
<comment type="similarity">
    <text evidence="2">Belongs to the PsiE family.</text>
</comment>
<name>A0A2Z5Y3I0_9ENTE</name>
<dbReference type="GeneID" id="57043721"/>
<feature type="transmembrane region" description="Helical" evidence="8">
    <location>
        <begin position="105"/>
        <end position="125"/>
    </location>
</feature>
<comment type="subcellular location">
    <subcellularLocation>
        <location evidence="1">Cell inner membrane</location>
        <topology evidence="1">Multi-pass membrane protein</topology>
    </subcellularLocation>
</comment>
<dbReference type="Pfam" id="PF06146">
    <property type="entry name" value="PsiE"/>
    <property type="match status" value="1"/>
</dbReference>
<evidence type="ECO:0000256" key="2">
    <source>
        <dbReference type="ARBA" id="ARBA00005632"/>
    </source>
</evidence>
<protein>
    <recommendedName>
        <fullName evidence="3">Protein PsiE</fullName>
    </recommendedName>
</protein>
<keyword evidence="7 8" id="KW-0472">Membrane</keyword>
<reference evidence="9 10" key="1">
    <citation type="submission" date="2018-01" db="EMBL/GenBank/DDBJ databases">
        <title>Whole genome sequence of Melissococcus plutonius DAT561.</title>
        <authorList>
            <person name="Okumura K."/>
            <person name="Takamatsu D."/>
            <person name="Okura M."/>
        </authorList>
    </citation>
    <scope>NUCLEOTIDE SEQUENCE [LARGE SCALE GENOMIC DNA]</scope>
    <source>
        <strain evidence="9 10">DAT561</strain>
    </source>
</reference>
<dbReference type="PANTHER" id="PTHR37819">
    <property type="entry name" value="PROTEIN PSIE"/>
    <property type="match status" value="1"/>
</dbReference>
<dbReference type="GO" id="GO:0016036">
    <property type="term" value="P:cellular response to phosphate starvation"/>
    <property type="evidence" value="ECO:0007669"/>
    <property type="project" value="InterPro"/>
</dbReference>
<organism evidence="9 10">
    <name type="scientific">Melissococcus plutonius</name>
    <dbReference type="NCBI Taxonomy" id="33970"/>
    <lineage>
        <taxon>Bacteria</taxon>
        <taxon>Bacillati</taxon>
        <taxon>Bacillota</taxon>
        <taxon>Bacilli</taxon>
        <taxon>Lactobacillales</taxon>
        <taxon>Enterococcaceae</taxon>
        <taxon>Melissococcus</taxon>
    </lineage>
</organism>
<dbReference type="AlphaFoldDB" id="A0A2Z5Y3I0"/>
<evidence type="ECO:0000313" key="10">
    <source>
        <dbReference type="Proteomes" id="UP000269226"/>
    </source>
</evidence>
<feature type="transmembrane region" description="Helical" evidence="8">
    <location>
        <begin position="81"/>
        <end position="99"/>
    </location>
</feature>
<dbReference type="Proteomes" id="UP000269226">
    <property type="component" value="Chromosome"/>
</dbReference>
<keyword evidence="6 8" id="KW-1133">Transmembrane helix</keyword>